<name>A0ABQ5FTC2_9ASTR</name>
<evidence type="ECO:0000313" key="2">
    <source>
        <dbReference type="Proteomes" id="UP001151760"/>
    </source>
</evidence>
<reference evidence="1" key="1">
    <citation type="journal article" date="2022" name="Int. J. Mol. Sci.">
        <title>Draft Genome of Tanacetum Coccineum: Genomic Comparison of Closely Related Tanacetum-Family Plants.</title>
        <authorList>
            <person name="Yamashiro T."/>
            <person name="Shiraishi A."/>
            <person name="Nakayama K."/>
            <person name="Satake H."/>
        </authorList>
    </citation>
    <scope>NUCLEOTIDE SEQUENCE</scope>
</reference>
<sequence>PWSFWPEAENWAAHVLNRCPTTAVKDKTPKEVPEWINAHTADTLYTVFEFLLIDYDEVQQLEMFATTNDPANFEEAVKYAKWREAMNLKIQAIKRNETWEQVDLPKNATTIGVKWVFACAVM</sequence>
<feature type="non-terminal residue" evidence="1">
    <location>
        <position position="1"/>
    </location>
</feature>
<evidence type="ECO:0000313" key="1">
    <source>
        <dbReference type="EMBL" id="GJT66606.1"/>
    </source>
</evidence>
<reference evidence="1" key="2">
    <citation type="submission" date="2022-01" db="EMBL/GenBank/DDBJ databases">
        <authorList>
            <person name="Yamashiro T."/>
            <person name="Shiraishi A."/>
            <person name="Satake H."/>
            <person name="Nakayama K."/>
        </authorList>
    </citation>
    <scope>NUCLEOTIDE SEQUENCE</scope>
</reference>
<protein>
    <submittedName>
        <fullName evidence="1">Uncharacterized protein</fullName>
    </submittedName>
</protein>
<dbReference type="Proteomes" id="UP001151760">
    <property type="component" value="Unassembled WGS sequence"/>
</dbReference>
<comment type="caution">
    <text evidence="1">The sequence shown here is derived from an EMBL/GenBank/DDBJ whole genome shotgun (WGS) entry which is preliminary data.</text>
</comment>
<accession>A0ABQ5FTC2</accession>
<dbReference type="EMBL" id="BQNB010017729">
    <property type="protein sequence ID" value="GJT66606.1"/>
    <property type="molecule type" value="Genomic_DNA"/>
</dbReference>
<keyword evidence="2" id="KW-1185">Reference proteome</keyword>
<proteinExistence type="predicted"/>
<gene>
    <name evidence="1" type="ORF">Tco_1018086</name>
</gene>
<organism evidence="1 2">
    <name type="scientific">Tanacetum coccineum</name>
    <dbReference type="NCBI Taxonomy" id="301880"/>
    <lineage>
        <taxon>Eukaryota</taxon>
        <taxon>Viridiplantae</taxon>
        <taxon>Streptophyta</taxon>
        <taxon>Embryophyta</taxon>
        <taxon>Tracheophyta</taxon>
        <taxon>Spermatophyta</taxon>
        <taxon>Magnoliopsida</taxon>
        <taxon>eudicotyledons</taxon>
        <taxon>Gunneridae</taxon>
        <taxon>Pentapetalae</taxon>
        <taxon>asterids</taxon>
        <taxon>campanulids</taxon>
        <taxon>Asterales</taxon>
        <taxon>Asteraceae</taxon>
        <taxon>Asteroideae</taxon>
        <taxon>Anthemideae</taxon>
        <taxon>Anthemidinae</taxon>
        <taxon>Tanacetum</taxon>
    </lineage>
</organism>